<sequence>MANTNSPFSFRFYKMDSGMPAPAMISVTLASSIGCKRGDPLYLSSGYGQIAKLSQAPFAFADEEITASTGVQQACLAIPAIDGMVLKAQSIGTVNAAVTHKATAYQAGGSADGAYGVNLDETVNGPYQLIDKEPNSEWGSYAVLLVKVKRTQYSGQA</sequence>
<reference evidence="1" key="1">
    <citation type="submission" date="2020-03" db="EMBL/GenBank/DDBJ databases">
        <title>The deep terrestrial virosphere.</title>
        <authorList>
            <person name="Holmfeldt K."/>
            <person name="Nilsson E."/>
            <person name="Simone D."/>
            <person name="Lopez-Fernandez M."/>
            <person name="Wu X."/>
            <person name="de Brujin I."/>
            <person name="Lundin D."/>
            <person name="Andersson A."/>
            <person name="Bertilsson S."/>
            <person name="Dopson M."/>
        </authorList>
    </citation>
    <scope>NUCLEOTIDE SEQUENCE</scope>
    <source>
        <strain evidence="1">MM415B06218</strain>
    </source>
</reference>
<dbReference type="EMBL" id="MT143496">
    <property type="protein sequence ID" value="QJA97471.1"/>
    <property type="molecule type" value="Genomic_DNA"/>
</dbReference>
<gene>
    <name evidence="1" type="ORF">MM415B06218_0009</name>
</gene>
<accession>A0A6M3LX09</accession>
<name>A0A6M3LX09_9ZZZZ</name>
<dbReference type="AlphaFoldDB" id="A0A6M3LX09"/>
<protein>
    <submittedName>
        <fullName evidence="1">Uncharacterized protein</fullName>
    </submittedName>
</protein>
<organism evidence="1">
    <name type="scientific">viral metagenome</name>
    <dbReference type="NCBI Taxonomy" id="1070528"/>
    <lineage>
        <taxon>unclassified sequences</taxon>
        <taxon>metagenomes</taxon>
        <taxon>organismal metagenomes</taxon>
    </lineage>
</organism>
<evidence type="ECO:0000313" key="1">
    <source>
        <dbReference type="EMBL" id="QJA97471.1"/>
    </source>
</evidence>
<proteinExistence type="predicted"/>